<dbReference type="InterPro" id="IPR037465">
    <property type="entry name" value="YlxR"/>
</dbReference>
<evidence type="ECO:0000259" key="1">
    <source>
        <dbReference type="Pfam" id="PF04296"/>
    </source>
</evidence>
<dbReference type="Proteomes" id="UP000571183">
    <property type="component" value="Unassembled WGS sequence"/>
</dbReference>
<dbReference type="InterPro" id="IPR035931">
    <property type="entry name" value="YlxR-like_sf"/>
</dbReference>
<protein>
    <recommendedName>
        <fullName evidence="1">YlxR domain-containing protein</fullName>
    </recommendedName>
</protein>
<dbReference type="Gene3D" id="3.30.1230.10">
    <property type="entry name" value="YlxR-like"/>
    <property type="match status" value="1"/>
</dbReference>
<keyword evidence="3" id="KW-1185">Reference proteome</keyword>
<organism evidence="2 3">
    <name type="scientific">Canibacter oris</name>
    <dbReference type="NCBI Taxonomy" id="1365628"/>
    <lineage>
        <taxon>Bacteria</taxon>
        <taxon>Bacillati</taxon>
        <taxon>Actinomycetota</taxon>
        <taxon>Actinomycetes</taxon>
        <taxon>Micrococcales</taxon>
        <taxon>Microbacteriaceae</taxon>
        <taxon>Canibacter</taxon>
    </lineage>
</organism>
<gene>
    <name evidence="2" type="ORF">F5897_000273</name>
</gene>
<evidence type="ECO:0000313" key="3">
    <source>
        <dbReference type="Proteomes" id="UP000571183"/>
    </source>
</evidence>
<comment type="caution">
    <text evidence="2">The sequence shown here is derived from an EMBL/GenBank/DDBJ whole genome shotgun (WGS) entry which is preliminary data.</text>
</comment>
<reference evidence="2" key="1">
    <citation type="submission" date="2020-08" db="EMBL/GenBank/DDBJ databases">
        <title>Sequencing the genomes of 1000 actinobacteria strains.</title>
        <authorList>
            <person name="Klenk H.-P."/>
        </authorList>
    </citation>
    <scope>NUCLEOTIDE SEQUENCE [LARGE SCALE GENOMIC DNA]</scope>
    <source>
        <strain evidence="2">DSM 27064</strain>
    </source>
</reference>
<dbReference type="RefSeq" id="WP_199729997.1">
    <property type="nucleotide sequence ID" value="NZ_JACIFD010000002.1"/>
</dbReference>
<dbReference type="PANTHER" id="PTHR34215:SF1">
    <property type="entry name" value="YLXR DOMAIN-CONTAINING PROTEIN"/>
    <property type="match status" value="1"/>
</dbReference>
<sequence>MDSIRTCVGCRQKDKRSALMRVVVSGSALIIDVRGGASGRGCHVHDRADCVSQAVQRKAFTRALRVTTAVDTTHLENRLK</sequence>
<dbReference type="Pfam" id="PF04296">
    <property type="entry name" value="YlxR"/>
    <property type="match status" value="1"/>
</dbReference>
<name>A0A840DN69_9MICO</name>
<dbReference type="InterPro" id="IPR007393">
    <property type="entry name" value="YlxR_dom"/>
</dbReference>
<evidence type="ECO:0000313" key="2">
    <source>
        <dbReference type="EMBL" id="MBB4070989.1"/>
    </source>
</evidence>
<dbReference type="SUPFAM" id="SSF64376">
    <property type="entry name" value="YlxR-like"/>
    <property type="match status" value="1"/>
</dbReference>
<feature type="domain" description="YlxR" evidence="1">
    <location>
        <begin position="5"/>
        <end position="69"/>
    </location>
</feature>
<accession>A0A840DN69</accession>
<proteinExistence type="predicted"/>
<dbReference type="AlphaFoldDB" id="A0A840DN69"/>
<dbReference type="PANTHER" id="PTHR34215">
    <property type="entry name" value="BLL0784 PROTEIN"/>
    <property type="match status" value="1"/>
</dbReference>
<dbReference type="EMBL" id="JACIFD010000002">
    <property type="protein sequence ID" value="MBB4070989.1"/>
    <property type="molecule type" value="Genomic_DNA"/>
</dbReference>